<gene>
    <name evidence="1" type="ORF">GQ43DRAFT_219653</name>
</gene>
<comment type="caution">
    <text evidence="1">The sequence shown here is derived from an EMBL/GenBank/DDBJ whole genome shotgun (WGS) entry which is preliminary data.</text>
</comment>
<sequence length="89" mass="10450">MSFAILQRAFNILLDHFYRTYKALARFGYHPRIWRQSIGVILPKPGKPDYSTPKSYRIISLLSTVWARLLKKSWLLDLAILPISLDLIY</sequence>
<organism evidence="1 2">
    <name type="scientific">Delitschia confertaspora ATCC 74209</name>
    <dbReference type="NCBI Taxonomy" id="1513339"/>
    <lineage>
        <taxon>Eukaryota</taxon>
        <taxon>Fungi</taxon>
        <taxon>Dikarya</taxon>
        <taxon>Ascomycota</taxon>
        <taxon>Pezizomycotina</taxon>
        <taxon>Dothideomycetes</taxon>
        <taxon>Pleosporomycetidae</taxon>
        <taxon>Pleosporales</taxon>
        <taxon>Delitschiaceae</taxon>
        <taxon>Delitschia</taxon>
    </lineage>
</organism>
<protein>
    <submittedName>
        <fullName evidence="1">Uncharacterized protein</fullName>
    </submittedName>
</protein>
<proteinExistence type="predicted"/>
<dbReference type="PANTHER" id="PTHR33481:SF1">
    <property type="entry name" value="ENDONUCLEASE_EXONUCLEASE_PHOSPHATASE DOMAIN-CONTAINING PROTEIN-RELATED"/>
    <property type="match status" value="1"/>
</dbReference>
<dbReference type="OrthoDB" id="3935025at2759"/>
<name>A0A9P4MRP3_9PLEO</name>
<dbReference type="Proteomes" id="UP000799536">
    <property type="component" value="Unassembled WGS sequence"/>
</dbReference>
<evidence type="ECO:0000313" key="1">
    <source>
        <dbReference type="EMBL" id="KAF2197183.1"/>
    </source>
</evidence>
<dbReference type="PANTHER" id="PTHR33481">
    <property type="entry name" value="REVERSE TRANSCRIPTASE"/>
    <property type="match status" value="1"/>
</dbReference>
<evidence type="ECO:0000313" key="2">
    <source>
        <dbReference type="Proteomes" id="UP000799536"/>
    </source>
</evidence>
<dbReference type="EMBL" id="ML994268">
    <property type="protein sequence ID" value="KAF2197183.1"/>
    <property type="molecule type" value="Genomic_DNA"/>
</dbReference>
<dbReference type="AlphaFoldDB" id="A0A9P4MRP3"/>
<reference evidence="1" key="1">
    <citation type="journal article" date="2020" name="Stud. Mycol.">
        <title>101 Dothideomycetes genomes: a test case for predicting lifestyles and emergence of pathogens.</title>
        <authorList>
            <person name="Haridas S."/>
            <person name="Albert R."/>
            <person name="Binder M."/>
            <person name="Bloem J."/>
            <person name="Labutti K."/>
            <person name="Salamov A."/>
            <person name="Andreopoulos B."/>
            <person name="Baker S."/>
            <person name="Barry K."/>
            <person name="Bills G."/>
            <person name="Bluhm B."/>
            <person name="Cannon C."/>
            <person name="Castanera R."/>
            <person name="Culley D."/>
            <person name="Daum C."/>
            <person name="Ezra D."/>
            <person name="Gonzalez J."/>
            <person name="Henrissat B."/>
            <person name="Kuo A."/>
            <person name="Liang C."/>
            <person name="Lipzen A."/>
            <person name="Lutzoni F."/>
            <person name="Magnuson J."/>
            <person name="Mondo S."/>
            <person name="Nolan M."/>
            <person name="Ohm R."/>
            <person name="Pangilinan J."/>
            <person name="Park H.-J."/>
            <person name="Ramirez L."/>
            <person name="Alfaro M."/>
            <person name="Sun H."/>
            <person name="Tritt A."/>
            <person name="Yoshinaga Y."/>
            <person name="Zwiers L.-H."/>
            <person name="Turgeon B."/>
            <person name="Goodwin S."/>
            <person name="Spatafora J."/>
            <person name="Crous P."/>
            <person name="Grigoriev I."/>
        </authorList>
    </citation>
    <scope>NUCLEOTIDE SEQUENCE</scope>
    <source>
        <strain evidence="1">ATCC 74209</strain>
    </source>
</reference>
<keyword evidence="2" id="KW-1185">Reference proteome</keyword>
<accession>A0A9P4MRP3</accession>